<comment type="caution">
    <text evidence="1">The sequence shown here is derived from an EMBL/GenBank/DDBJ whole genome shotgun (WGS) entry which is preliminary data.</text>
</comment>
<evidence type="ECO:0000313" key="2">
    <source>
        <dbReference type="Proteomes" id="UP000765509"/>
    </source>
</evidence>
<dbReference type="EMBL" id="AVOT02002376">
    <property type="protein sequence ID" value="MBW0470140.1"/>
    <property type="molecule type" value="Genomic_DNA"/>
</dbReference>
<gene>
    <name evidence="1" type="ORF">O181_009855</name>
</gene>
<sequence>MRGKKKKVAIRRRSLLLMDPIPQGLLKTHYQRGLIRRRTRRASSFNPQRTSPMLLSSIRAMDKLLASEKERRIEKGCIPIVVESTQLQNASRDLRTSLGHYQEASLESREKPEWGS</sequence>
<organism evidence="1 2">
    <name type="scientific">Austropuccinia psidii MF-1</name>
    <dbReference type="NCBI Taxonomy" id="1389203"/>
    <lineage>
        <taxon>Eukaryota</taxon>
        <taxon>Fungi</taxon>
        <taxon>Dikarya</taxon>
        <taxon>Basidiomycota</taxon>
        <taxon>Pucciniomycotina</taxon>
        <taxon>Pucciniomycetes</taxon>
        <taxon>Pucciniales</taxon>
        <taxon>Sphaerophragmiaceae</taxon>
        <taxon>Austropuccinia</taxon>
    </lineage>
</organism>
<reference evidence="1" key="1">
    <citation type="submission" date="2021-03" db="EMBL/GenBank/DDBJ databases">
        <title>Draft genome sequence of rust myrtle Austropuccinia psidii MF-1, a brazilian biotype.</title>
        <authorList>
            <person name="Quecine M.C."/>
            <person name="Pachon D.M.R."/>
            <person name="Bonatelli M.L."/>
            <person name="Correr F.H."/>
            <person name="Franceschini L.M."/>
            <person name="Leite T.F."/>
            <person name="Margarido G.R.A."/>
            <person name="Almeida C.A."/>
            <person name="Ferrarezi J.A."/>
            <person name="Labate C.A."/>
        </authorList>
    </citation>
    <scope>NUCLEOTIDE SEQUENCE</scope>
    <source>
        <strain evidence="1">MF-1</strain>
    </source>
</reference>
<name>A0A9Q3GKB4_9BASI</name>
<keyword evidence="2" id="KW-1185">Reference proteome</keyword>
<dbReference type="Proteomes" id="UP000765509">
    <property type="component" value="Unassembled WGS sequence"/>
</dbReference>
<accession>A0A9Q3GKB4</accession>
<protein>
    <submittedName>
        <fullName evidence="1">Uncharacterized protein</fullName>
    </submittedName>
</protein>
<dbReference type="AlphaFoldDB" id="A0A9Q3GKB4"/>
<proteinExistence type="predicted"/>
<evidence type="ECO:0000313" key="1">
    <source>
        <dbReference type="EMBL" id="MBW0470140.1"/>
    </source>
</evidence>